<feature type="domain" description="HTH LytTR-type" evidence="1">
    <location>
        <begin position="134"/>
        <end position="227"/>
    </location>
</feature>
<dbReference type="SUPFAM" id="SSF52172">
    <property type="entry name" value="CheY-like"/>
    <property type="match status" value="1"/>
</dbReference>
<name>E7G853_9FIRM</name>
<dbReference type="GO" id="GO:0000156">
    <property type="term" value="F:phosphorelay response regulator activity"/>
    <property type="evidence" value="ECO:0007669"/>
    <property type="project" value="InterPro"/>
</dbReference>
<dbReference type="SMART" id="SM00850">
    <property type="entry name" value="LytTR"/>
    <property type="match status" value="1"/>
</dbReference>
<dbReference type="RefSeq" id="WP_008788057.1">
    <property type="nucleotide sequence ID" value="NZ_AKCB01000002.1"/>
</dbReference>
<dbReference type="InterPro" id="IPR007492">
    <property type="entry name" value="LytTR_DNA-bd_dom"/>
</dbReference>
<dbReference type="PANTHER" id="PTHR37299">
    <property type="entry name" value="TRANSCRIPTIONAL REGULATOR-RELATED"/>
    <property type="match status" value="1"/>
</dbReference>
<evidence type="ECO:0000259" key="1">
    <source>
        <dbReference type="SMART" id="SM00850"/>
    </source>
</evidence>
<dbReference type="InterPro" id="IPR046947">
    <property type="entry name" value="LytR-like"/>
</dbReference>
<reference evidence="2 3" key="1">
    <citation type="submission" date="2010-12" db="EMBL/GenBank/DDBJ databases">
        <title>The Genome Sequence of Coprobacillus sp. strain 29_1.</title>
        <authorList>
            <consortium name="The Broad Institute Genome Sequencing Platform"/>
            <person name="Earl A."/>
            <person name="Ward D."/>
            <person name="Feldgarden M."/>
            <person name="Gevers D."/>
            <person name="Daigneault M."/>
            <person name="Sibley C.D."/>
            <person name="White A."/>
            <person name="Strauss J."/>
            <person name="Allen-Vercoe E."/>
            <person name="Young S.K."/>
            <person name="Zeng Q."/>
            <person name="Gargeya S."/>
            <person name="Fitzgerald M."/>
            <person name="Haas B."/>
            <person name="Abouelleil A."/>
            <person name="Alvarado L."/>
            <person name="Arachchi H.M."/>
            <person name="Berlin A."/>
            <person name="Brown A."/>
            <person name="Chapman S.B."/>
            <person name="Chen Z."/>
            <person name="Dunbar C."/>
            <person name="Freedman E."/>
            <person name="Gearin G."/>
            <person name="Gellesch M."/>
            <person name="Goldberg J."/>
            <person name="Griggs A."/>
            <person name="Gujja S."/>
            <person name="Heilman E."/>
            <person name="Heiman D."/>
            <person name="Howarth C."/>
            <person name="Larson L."/>
            <person name="Lui A."/>
            <person name="MacDonald P.J.P."/>
            <person name="Mehta T."/>
            <person name="Montmayeur A."/>
            <person name="Murphy C."/>
            <person name="Neiman D."/>
            <person name="Pearson M."/>
            <person name="Priest M."/>
            <person name="Roberts A."/>
            <person name="Saif S."/>
            <person name="Shea T."/>
            <person name="Shenoy N."/>
            <person name="Sisk P."/>
            <person name="Stolte C."/>
            <person name="Sykes S."/>
            <person name="White J."/>
            <person name="Yandava C."/>
            <person name="Nusbaum C."/>
            <person name="Birren B."/>
        </authorList>
    </citation>
    <scope>NUCLEOTIDE SEQUENCE [LARGE SCALE GENOMIC DNA]</scope>
    <source>
        <strain evidence="2 3">29_1</strain>
    </source>
</reference>
<sequence length="233" mass="27353">MKILVCEENGDYVDHLIEKLKSFPCDEELVFESYTQTPGVAKRLEREEYDMAFLGGIINGRNGFELGKMLKEKNPDCILFFVCDDYKYMHEVFRADGFQLLMKPQEKLLASEFQRALEVYKKLHFQIHFFSLTGEVLNLVPSEIEYIETGMRETVVVTTKGRYKGFFEDLKRTKQMLVEYHFFQMHPRYFVNMEHIELIKSGELRLDNGDSVPTSAMNKEVIDDAIQSFLNCY</sequence>
<evidence type="ECO:0000313" key="3">
    <source>
        <dbReference type="Proteomes" id="UP000003157"/>
    </source>
</evidence>
<dbReference type="Gene3D" id="2.40.50.1020">
    <property type="entry name" value="LytTr DNA-binding domain"/>
    <property type="match status" value="1"/>
</dbReference>
<dbReference type="eggNOG" id="COG3279">
    <property type="taxonomic scope" value="Bacteria"/>
</dbReference>
<dbReference type="AlphaFoldDB" id="E7G853"/>
<dbReference type="GO" id="GO:0003677">
    <property type="term" value="F:DNA binding"/>
    <property type="evidence" value="ECO:0007669"/>
    <property type="project" value="InterPro"/>
</dbReference>
<protein>
    <recommendedName>
        <fullName evidence="1">HTH LytTR-type domain-containing protein</fullName>
    </recommendedName>
</protein>
<dbReference type="PANTHER" id="PTHR37299:SF1">
    <property type="entry name" value="STAGE 0 SPORULATION PROTEIN A HOMOLOG"/>
    <property type="match status" value="1"/>
</dbReference>
<organism evidence="2 3">
    <name type="scientific">Coprobacillus cateniformis</name>
    <dbReference type="NCBI Taxonomy" id="100884"/>
    <lineage>
        <taxon>Bacteria</taxon>
        <taxon>Bacillati</taxon>
        <taxon>Bacillota</taxon>
        <taxon>Erysipelotrichia</taxon>
        <taxon>Erysipelotrichales</taxon>
        <taxon>Coprobacillaceae</taxon>
        <taxon>Coprobacillus</taxon>
    </lineage>
</organism>
<dbReference type="GeneID" id="78230591"/>
<proteinExistence type="predicted"/>
<dbReference type="InterPro" id="IPR011006">
    <property type="entry name" value="CheY-like_superfamily"/>
</dbReference>
<dbReference type="EMBL" id="ADKX01000015">
    <property type="protein sequence ID" value="EFW05772.1"/>
    <property type="molecule type" value="Genomic_DNA"/>
</dbReference>
<dbReference type="Proteomes" id="UP000003157">
    <property type="component" value="Unassembled WGS sequence"/>
</dbReference>
<dbReference type="STRING" id="100884.GCA_000269565_02788"/>
<dbReference type="Gene3D" id="3.40.50.2300">
    <property type="match status" value="1"/>
</dbReference>
<evidence type="ECO:0000313" key="2">
    <source>
        <dbReference type="EMBL" id="EFW05772.1"/>
    </source>
</evidence>
<dbReference type="OrthoDB" id="1643435at2"/>
<keyword evidence="3" id="KW-1185">Reference proteome</keyword>
<accession>E7G853</accession>
<dbReference type="HOGENOM" id="CLU_000445_14_2_9"/>
<gene>
    <name evidence="2" type="ORF">HMPREF9488_00941</name>
</gene>
<comment type="caution">
    <text evidence="2">The sequence shown here is derived from an EMBL/GenBank/DDBJ whole genome shotgun (WGS) entry which is preliminary data.</text>
</comment>
<dbReference type="Pfam" id="PF04397">
    <property type="entry name" value="LytTR"/>
    <property type="match status" value="1"/>
</dbReference>